<proteinExistence type="predicted"/>
<dbReference type="EMBL" id="CACVAZ010000018">
    <property type="protein sequence ID" value="CAA6804551.1"/>
    <property type="molecule type" value="Genomic_DNA"/>
</dbReference>
<evidence type="ECO:0000313" key="2">
    <source>
        <dbReference type="EMBL" id="CAA6804551.1"/>
    </source>
</evidence>
<name>A0A6S6S834_9BACT</name>
<feature type="domain" description="PIN" evidence="1">
    <location>
        <begin position="2"/>
        <end position="116"/>
    </location>
</feature>
<protein>
    <submittedName>
        <fullName evidence="2">Nucleic acid-binding protein, contains PIN domain</fullName>
    </submittedName>
</protein>
<dbReference type="Pfam" id="PF13470">
    <property type="entry name" value="PIN_3"/>
    <property type="match status" value="1"/>
</dbReference>
<dbReference type="InterPro" id="IPR029060">
    <property type="entry name" value="PIN-like_dom_sf"/>
</dbReference>
<reference evidence="2" key="1">
    <citation type="submission" date="2020-01" db="EMBL/GenBank/DDBJ databases">
        <authorList>
            <person name="Meier V. D."/>
            <person name="Meier V D."/>
        </authorList>
    </citation>
    <scope>NUCLEOTIDE SEQUENCE</scope>
    <source>
        <strain evidence="2">HLG_WM_MAG_02</strain>
    </source>
</reference>
<dbReference type="InterPro" id="IPR002716">
    <property type="entry name" value="PIN_dom"/>
</dbReference>
<accession>A0A6S6S834</accession>
<sequence>MKILLDTNIVLDVLLAREPFVEMAKEIFILVENKELSGYLCATSVTTLHYLVGRSKNKKEADEIIEKLLTLFEVSAVTKEVLKDASRNNGLDYEDSVIYTAANYSEVDIIVTRDKKGFKESKVSVLTPNEFLAFFRVK</sequence>
<dbReference type="SUPFAM" id="SSF88723">
    <property type="entry name" value="PIN domain-like"/>
    <property type="match status" value="1"/>
</dbReference>
<dbReference type="Gene3D" id="3.40.50.1010">
    <property type="entry name" value="5'-nuclease"/>
    <property type="match status" value="1"/>
</dbReference>
<gene>
    <name evidence="2" type="ORF">HELGO_WM30115</name>
</gene>
<organism evidence="2">
    <name type="scientific">uncultured Sulfurovum sp</name>
    <dbReference type="NCBI Taxonomy" id="269237"/>
    <lineage>
        <taxon>Bacteria</taxon>
        <taxon>Pseudomonadati</taxon>
        <taxon>Campylobacterota</taxon>
        <taxon>Epsilonproteobacteria</taxon>
        <taxon>Campylobacterales</taxon>
        <taxon>Sulfurovaceae</taxon>
        <taxon>Sulfurovum</taxon>
        <taxon>environmental samples</taxon>
    </lineage>
</organism>
<evidence type="ECO:0000259" key="1">
    <source>
        <dbReference type="Pfam" id="PF13470"/>
    </source>
</evidence>
<dbReference type="AlphaFoldDB" id="A0A6S6S834"/>